<accession>A0A2S9KFQ5</accession>
<evidence type="ECO:0000313" key="2">
    <source>
        <dbReference type="EMBL" id="PRD69290.1"/>
    </source>
</evidence>
<dbReference type="GO" id="GO:0016491">
    <property type="term" value="F:oxidoreductase activity"/>
    <property type="evidence" value="ECO:0007669"/>
    <property type="project" value="InterPro"/>
</dbReference>
<gene>
    <name evidence="2" type="ORF">C6P61_06515</name>
</gene>
<dbReference type="NCBIfam" id="TIGR03467">
    <property type="entry name" value="HpnE"/>
    <property type="match status" value="1"/>
</dbReference>
<dbReference type="InterPro" id="IPR002937">
    <property type="entry name" value="Amino_oxidase"/>
</dbReference>
<dbReference type="Proteomes" id="UP000238326">
    <property type="component" value="Unassembled WGS sequence"/>
</dbReference>
<dbReference type="InterPro" id="IPR050464">
    <property type="entry name" value="Zeta_carotene_desat/Oxidored"/>
</dbReference>
<sequence length="474" mass="49381">MPSSPLSQQADGPARRLAVVGGGWAGLAAAVRATELGWQVEVFEAARQWGGRARALSGQTGQGPTEMPGLDNGQHILIGGYRATLGLMQQLGVDLESALLQLPLDLRYADGSGLAVPAWAARWPAPLDLLAAILGARGWGWRDRFALLQTSLRWRATGFSCPADLSVAGLCAGLPPRVIDELIEPLCLSALNTPLAQASSAVLLRVLQDALFGAGHGHWRGADLLLPRVDLGELLPGPALRWLADRGAVLHAGRRVTALQRRPAGWRIEEKDYDAVLLACPPREAARLVRSAGLDKMDDADGLGNGLAESASGRWIAQAEALAHEAIATCYAQASNADGSPGGLPAGAAMVALRSSAEAPAQFAFDRGQLGGPAGLLAFVVSASRGERAEIERQVLAQAREQLGLASLQPLRTVVEKRATFACTPGLQRPGAAIAPGLWAAGDYVAGPYPATLEGAVRSGQQAAEGLLAGCRIS</sequence>
<organism evidence="2 3">
    <name type="scientific">Malikia spinosa</name>
    <dbReference type="NCBI Taxonomy" id="86180"/>
    <lineage>
        <taxon>Bacteria</taxon>
        <taxon>Pseudomonadati</taxon>
        <taxon>Pseudomonadota</taxon>
        <taxon>Betaproteobacteria</taxon>
        <taxon>Burkholderiales</taxon>
        <taxon>Comamonadaceae</taxon>
        <taxon>Malikia</taxon>
    </lineage>
</organism>
<feature type="domain" description="Amine oxidase" evidence="1">
    <location>
        <begin position="25"/>
        <end position="467"/>
    </location>
</feature>
<dbReference type="InterPro" id="IPR036188">
    <property type="entry name" value="FAD/NAD-bd_sf"/>
</dbReference>
<keyword evidence="3" id="KW-1185">Reference proteome</keyword>
<dbReference type="PANTHER" id="PTHR42923">
    <property type="entry name" value="PROTOPORPHYRINOGEN OXIDASE"/>
    <property type="match status" value="1"/>
</dbReference>
<dbReference type="RefSeq" id="WP_105729122.1">
    <property type="nucleotide sequence ID" value="NZ_PVLR01000016.1"/>
</dbReference>
<dbReference type="Gene3D" id="1.10.3110.10">
    <property type="entry name" value="protoporphyrinogen ix oxidase, domain 3"/>
    <property type="match status" value="1"/>
</dbReference>
<name>A0A2S9KFQ5_9BURK</name>
<protein>
    <submittedName>
        <fullName evidence="2">Desaturase</fullName>
    </submittedName>
</protein>
<proteinExistence type="predicted"/>
<dbReference type="EMBL" id="PVLR01000016">
    <property type="protein sequence ID" value="PRD69290.1"/>
    <property type="molecule type" value="Genomic_DNA"/>
</dbReference>
<comment type="caution">
    <text evidence="2">The sequence shown here is derived from an EMBL/GenBank/DDBJ whole genome shotgun (WGS) entry which is preliminary data.</text>
</comment>
<dbReference type="Gene3D" id="3.50.50.60">
    <property type="entry name" value="FAD/NAD(P)-binding domain"/>
    <property type="match status" value="1"/>
</dbReference>
<dbReference type="Pfam" id="PF01593">
    <property type="entry name" value="Amino_oxidase"/>
    <property type="match status" value="1"/>
</dbReference>
<dbReference type="InterPro" id="IPR017830">
    <property type="entry name" value="SQase_HpnE"/>
</dbReference>
<dbReference type="Gene3D" id="3.90.660.20">
    <property type="entry name" value="Protoporphyrinogen oxidase, mitochondrial, domain 2"/>
    <property type="match status" value="1"/>
</dbReference>
<evidence type="ECO:0000259" key="1">
    <source>
        <dbReference type="Pfam" id="PF01593"/>
    </source>
</evidence>
<dbReference type="AlphaFoldDB" id="A0A2S9KFQ5"/>
<reference evidence="2 3" key="1">
    <citation type="submission" date="2018-03" db="EMBL/GenBank/DDBJ databases">
        <title>Comparative genomics illustrates the genes involved in a hyperalkaliphilic mechanisms of Serpentinomonas isolated from highly-alkaline calcium-rich serpentinized springs.</title>
        <authorList>
            <person name="Suzuki S."/>
            <person name="Ishii S."/>
            <person name="Walworth N."/>
            <person name="Bird L."/>
            <person name="Kuenen J.G."/>
            <person name="Nealson K.H."/>
        </authorList>
    </citation>
    <scope>NUCLEOTIDE SEQUENCE [LARGE SCALE GENOMIC DNA]</scope>
    <source>
        <strain evidence="2 3">83</strain>
    </source>
</reference>
<dbReference type="OrthoDB" id="7849608at2"/>
<dbReference type="SUPFAM" id="SSF51905">
    <property type="entry name" value="FAD/NAD(P)-binding domain"/>
    <property type="match status" value="1"/>
</dbReference>
<evidence type="ECO:0000313" key="3">
    <source>
        <dbReference type="Proteomes" id="UP000238326"/>
    </source>
</evidence>
<dbReference type="PANTHER" id="PTHR42923:SF47">
    <property type="entry name" value="BLR3003 PROTEIN"/>
    <property type="match status" value="1"/>
</dbReference>